<dbReference type="GO" id="GO:0000725">
    <property type="term" value="P:recombinational repair"/>
    <property type="evidence" value="ECO:0007669"/>
    <property type="project" value="InterPro"/>
</dbReference>
<dbReference type="InterPro" id="IPR028045">
    <property type="entry name" value="HROB"/>
</dbReference>
<feature type="compositionally biased region" description="Polar residues" evidence="1">
    <location>
        <begin position="107"/>
        <end position="118"/>
    </location>
</feature>
<gene>
    <name evidence="3" type="ORF">OXX778_LOCUS15093</name>
</gene>
<comment type="caution">
    <text evidence="3">The sequence shown here is derived from an EMBL/GenBank/DDBJ whole genome shotgun (WGS) entry which is preliminary data.</text>
</comment>
<dbReference type="PANTHER" id="PTHR14523">
    <property type="entry name" value="UNCHARACTERIZED PROTEIN C17ORF53 HOMOLOG"/>
    <property type="match status" value="1"/>
</dbReference>
<feature type="region of interest" description="Disordered" evidence="1">
    <location>
        <begin position="107"/>
        <end position="130"/>
    </location>
</feature>
<sequence length="445" mass="51741">MSAFNLTNSRIDLSQINDDDLNLDLDDDDNEENTFKKPVTIETDKNNNLNENDEDNNLFKIPKAHKINLDESIVGGFQKNLETTLNDLFENDQDEDEEDFLIRTQPMFSSTQSNSQRVFSPPSHKESTEKPNEIIISTQSVGELMMKKTNRLDETILIENLENDKTDFSVWRHAQHDLNQRLPLNGLDTDILKKYTLDFYYKKFFDYSLLRITENSLRKLPFLCVWIKEISRNDRNSNATVTLTDGVDSIKGTISKQITSNNWELLHIGCVLVLQNVCLLRVNYAKNGYHLNINKPNLLMIYHKKCEKKIHRSEFSELRSNQIKDFIDFFEKTYVFIDTSLIRNNTTINKSTLNLTTNTTTTNNNTVNKSNNQNHRSAPYQVPPQYKKQNSNFNRNHSNPNLNKNVQENNKIQKTTSDLNKVQSSDDVFSQLIFGIEDEFLKEDD</sequence>
<keyword evidence="4" id="KW-1185">Reference proteome</keyword>
<accession>A0A814EV65</accession>
<evidence type="ECO:0000256" key="1">
    <source>
        <dbReference type="SAM" id="MobiDB-lite"/>
    </source>
</evidence>
<proteinExistence type="predicted"/>
<feature type="domain" description="Homologous recombination OB-fold protein OB-fold" evidence="2">
    <location>
        <begin position="219"/>
        <end position="304"/>
    </location>
</feature>
<feature type="region of interest" description="Disordered" evidence="1">
    <location>
        <begin position="385"/>
        <end position="407"/>
    </location>
</feature>
<dbReference type="PANTHER" id="PTHR14523:SF1">
    <property type="entry name" value="HOMOLOGOUS RECOMBINATION OB-FOLD PROTEIN"/>
    <property type="match status" value="1"/>
</dbReference>
<evidence type="ECO:0000259" key="2">
    <source>
        <dbReference type="Pfam" id="PF15072"/>
    </source>
</evidence>
<evidence type="ECO:0000313" key="3">
    <source>
        <dbReference type="EMBL" id="CAF0974471.1"/>
    </source>
</evidence>
<organism evidence="3 4">
    <name type="scientific">Brachionus calyciflorus</name>
    <dbReference type="NCBI Taxonomy" id="104777"/>
    <lineage>
        <taxon>Eukaryota</taxon>
        <taxon>Metazoa</taxon>
        <taxon>Spiralia</taxon>
        <taxon>Gnathifera</taxon>
        <taxon>Rotifera</taxon>
        <taxon>Eurotatoria</taxon>
        <taxon>Monogononta</taxon>
        <taxon>Pseudotrocha</taxon>
        <taxon>Ploima</taxon>
        <taxon>Brachionidae</taxon>
        <taxon>Brachionus</taxon>
    </lineage>
</organism>
<name>A0A814EV65_9BILA</name>
<dbReference type="AlphaFoldDB" id="A0A814EV65"/>
<dbReference type="Pfam" id="PF15072">
    <property type="entry name" value="HROB"/>
    <property type="match status" value="1"/>
</dbReference>
<evidence type="ECO:0000313" key="4">
    <source>
        <dbReference type="Proteomes" id="UP000663879"/>
    </source>
</evidence>
<dbReference type="InterPro" id="IPR058570">
    <property type="entry name" value="HROB_OB"/>
</dbReference>
<feature type="compositionally biased region" description="Low complexity" evidence="1">
    <location>
        <begin position="390"/>
        <end position="403"/>
    </location>
</feature>
<dbReference type="EMBL" id="CAJNOC010003249">
    <property type="protein sequence ID" value="CAF0974471.1"/>
    <property type="molecule type" value="Genomic_DNA"/>
</dbReference>
<protein>
    <recommendedName>
        <fullName evidence="2">Homologous recombination OB-fold protein OB-fold domain-containing protein</fullName>
    </recommendedName>
</protein>
<dbReference type="OrthoDB" id="10461601at2759"/>
<reference evidence="3" key="1">
    <citation type="submission" date="2021-02" db="EMBL/GenBank/DDBJ databases">
        <authorList>
            <person name="Nowell W R."/>
        </authorList>
    </citation>
    <scope>NUCLEOTIDE SEQUENCE</scope>
    <source>
        <strain evidence="3">Ploen Becks lab</strain>
    </source>
</reference>
<dbReference type="Proteomes" id="UP000663879">
    <property type="component" value="Unassembled WGS sequence"/>
</dbReference>